<dbReference type="PANTHER" id="PTHR30483">
    <property type="entry name" value="LEUCINE-SPECIFIC-BINDING PROTEIN"/>
    <property type="match status" value="1"/>
</dbReference>
<gene>
    <name evidence="5" type="ORF">GR328_17460</name>
</gene>
<dbReference type="Proteomes" id="UP000436483">
    <property type="component" value="Unassembled WGS sequence"/>
</dbReference>
<evidence type="ECO:0000259" key="4">
    <source>
        <dbReference type="Pfam" id="PF13458"/>
    </source>
</evidence>
<dbReference type="GO" id="GO:0006865">
    <property type="term" value="P:amino acid transport"/>
    <property type="evidence" value="ECO:0007669"/>
    <property type="project" value="UniProtKB-KW"/>
</dbReference>
<dbReference type="Gene3D" id="3.40.50.2300">
    <property type="match status" value="2"/>
</dbReference>
<reference evidence="5 6" key="2">
    <citation type="submission" date="2020-01" db="EMBL/GenBank/DDBJ databases">
        <title>Microvirga sp. nov., an arsenate reduction bacterium isolated from Tibet hotspring sediments.</title>
        <authorList>
            <person name="Xian W.-D."/>
            <person name="Li W.-J."/>
        </authorList>
    </citation>
    <scope>NUCLEOTIDE SEQUENCE [LARGE SCALE GENOMIC DNA]</scope>
    <source>
        <strain evidence="5 6">KCTC 23863</strain>
    </source>
</reference>
<evidence type="ECO:0000313" key="5">
    <source>
        <dbReference type="EMBL" id="MXQ13219.1"/>
    </source>
</evidence>
<name>A0A7X3SQL5_9HYPH</name>
<evidence type="ECO:0000256" key="3">
    <source>
        <dbReference type="ARBA" id="ARBA00022970"/>
    </source>
</evidence>
<comment type="similarity">
    <text evidence="1">Belongs to the leucine-binding protein family.</text>
</comment>
<keyword evidence="3" id="KW-0813">Transport</keyword>
<dbReference type="InterPro" id="IPR022478">
    <property type="entry name" value="ABC_transptr_sub-bd_PQQ"/>
</dbReference>
<dbReference type="PANTHER" id="PTHR30483:SF6">
    <property type="entry name" value="PERIPLASMIC BINDING PROTEIN OF ABC TRANSPORTER FOR NATURAL AMINO ACIDS"/>
    <property type="match status" value="1"/>
</dbReference>
<sequence>MIPLPSGLFLRAHRSLLLLTLGALTSLLSFMLPVHAQAPQPVDIRIGLITRQLPPPTVFEFDPVPEDVGLAGGRLAVRDNNTTGQFTGHRYSLEEETLEEGQDAVAAARSLVARGAGFLVVNLPADELLSIADALKGENVVLFNVRAPDDRLRGADCRSNVFHMAPSHAMLTDALAQFLAFKQWRRLFLIVGPQRGDKLYAEAMRRAARKFGLVIAADKPWEFGPLARAKADSPTTAEALVFTRGVDYDIAVVADEAGDFGDYVPFRTADARPVAGTQGLIATTWHPTFEVWGAAQAQSRFQRAADRLMRPLDYQVWMAVRAVGEAVTRNKATDPGEMKKFMSGAGFALPAYKGVSLSFRPWDQQLRQPLLIVQPRFMVSVAPEAGFLHQRTPLDTLGFDQPETACRLQ</sequence>
<accession>A0A7X3SQL5</accession>
<dbReference type="AlphaFoldDB" id="A0A7X3SQL5"/>
<keyword evidence="6" id="KW-1185">Reference proteome</keyword>
<keyword evidence="2" id="KW-0732">Signal</keyword>
<reference evidence="5 6" key="1">
    <citation type="submission" date="2019-12" db="EMBL/GenBank/DDBJ databases">
        <authorList>
            <person name="Yuan C.-G."/>
        </authorList>
    </citation>
    <scope>NUCLEOTIDE SEQUENCE [LARGE SCALE GENOMIC DNA]</scope>
    <source>
        <strain evidence="5 6">KCTC 23863</strain>
    </source>
</reference>
<protein>
    <submittedName>
        <fullName evidence="5">ABC transporter substrate-binding protein</fullName>
    </submittedName>
</protein>
<dbReference type="OrthoDB" id="5341635at2"/>
<organism evidence="5 6">
    <name type="scientific">Microvirga makkahensis</name>
    <dbReference type="NCBI Taxonomy" id="1128670"/>
    <lineage>
        <taxon>Bacteria</taxon>
        <taxon>Pseudomonadati</taxon>
        <taxon>Pseudomonadota</taxon>
        <taxon>Alphaproteobacteria</taxon>
        <taxon>Hyphomicrobiales</taxon>
        <taxon>Methylobacteriaceae</taxon>
        <taxon>Microvirga</taxon>
    </lineage>
</organism>
<dbReference type="Pfam" id="PF13458">
    <property type="entry name" value="Peripla_BP_6"/>
    <property type="match status" value="1"/>
</dbReference>
<feature type="domain" description="Leucine-binding protein" evidence="4">
    <location>
        <begin position="71"/>
        <end position="374"/>
    </location>
</feature>
<comment type="caution">
    <text evidence="5">The sequence shown here is derived from an EMBL/GenBank/DDBJ whole genome shotgun (WGS) entry which is preliminary data.</text>
</comment>
<dbReference type="InterPro" id="IPR051010">
    <property type="entry name" value="BCAA_transport"/>
</dbReference>
<dbReference type="InterPro" id="IPR028082">
    <property type="entry name" value="Peripla_BP_I"/>
</dbReference>
<evidence type="ECO:0000256" key="2">
    <source>
        <dbReference type="ARBA" id="ARBA00022729"/>
    </source>
</evidence>
<evidence type="ECO:0000313" key="6">
    <source>
        <dbReference type="Proteomes" id="UP000436483"/>
    </source>
</evidence>
<dbReference type="SUPFAM" id="SSF53822">
    <property type="entry name" value="Periplasmic binding protein-like I"/>
    <property type="match status" value="1"/>
</dbReference>
<proteinExistence type="inferred from homology"/>
<dbReference type="CDD" id="cd06268">
    <property type="entry name" value="PBP1_ABC_transporter_LIVBP-like"/>
    <property type="match status" value="1"/>
</dbReference>
<dbReference type="NCBIfam" id="TIGR03863">
    <property type="entry name" value="PQQ_ABC_bind"/>
    <property type="match status" value="1"/>
</dbReference>
<dbReference type="InterPro" id="IPR028081">
    <property type="entry name" value="Leu-bd"/>
</dbReference>
<keyword evidence="3" id="KW-0029">Amino-acid transport</keyword>
<dbReference type="EMBL" id="WURB01000014">
    <property type="protein sequence ID" value="MXQ13219.1"/>
    <property type="molecule type" value="Genomic_DNA"/>
</dbReference>
<evidence type="ECO:0000256" key="1">
    <source>
        <dbReference type="ARBA" id="ARBA00010062"/>
    </source>
</evidence>